<dbReference type="Proteomes" id="UP000551127">
    <property type="component" value="Unassembled WGS sequence"/>
</dbReference>
<evidence type="ECO:0000256" key="2">
    <source>
        <dbReference type="ARBA" id="ARBA00022964"/>
    </source>
</evidence>
<dbReference type="AlphaFoldDB" id="A0A7K4YUK3"/>
<protein>
    <submittedName>
        <fullName evidence="5">LX12B protein</fullName>
    </submittedName>
</protein>
<name>A0A7K4YUK3_BUCAB</name>
<evidence type="ECO:0000259" key="4">
    <source>
        <dbReference type="PROSITE" id="PS51393"/>
    </source>
</evidence>
<organism evidence="5 6">
    <name type="scientific">Bucorvus abyssinicus</name>
    <name type="common">Northern ground-hornbill</name>
    <name type="synonym">Abyssinian ground-hornbill</name>
    <dbReference type="NCBI Taxonomy" id="153643"/>
    <lineage>
        <taxon>Eukaryota</taxon>
        <taxon>Metazoa</taxon>
        <taxon>Chordata</taxon>
        <taxon>Craniata</taxon>
        <taxon>Vertebrata</taxon>
        <taxon>Euteleostomi</taxon>
        <taxon>Archelosauria</taxon>
        <taxon>Archosauria</taxon>
        <taxon>Dinosauria</taxon>
        <taxon>Saurischia</taxon>
        <taxon>Theropoda</taxon>
        <taxon>Coelurosauria</taxon>
        <taxon>Aves</taxon>
        <taxon>Neognathae</taxon>
        <taxon>Neoaves</taxon>
        <taxon>Telluraves</taxon>
        <taxon>Coraciimorphae</taxon>
        <taxon>Bucerotiformes</taxon>
        <taxon>Bucorvidae</taxon>
        <taxon>Bucorvus</taxon>
    </lineage>
</organism>
<keyword evidence="6" id="KW-1185">Reference proteome</keyword>
<dbReference type="InterPro" id="IPR000907">
    <property type="entry name" value="LipOase"/>
</dbReference>
<dbReference type="PANTHER" id="PTHR11771">
    <property type="entry name" value="LIPOXYGENASE"/>
    <property type="match status" value="1"/>
</dbReference>
<dbReference type="InterPro" id="IPR013819">
    <property type="entry name" value="LipOase_C"/>
</dbReference>
<evidence type="ECO:0000313" key="5">
    <source>
        <dbReference type="EMBL" id="NWR62588.1"/>
    </source>
</evidence>
<proteinExistence type="predicted"/>
<gene>
    <name evidence="5" type="primary">Alox12b</name>
    <name evidence="5" type="ORF">BUCABY_R15758</name>
</gene>
<evidence type="ECO:0000256" key="1">
    <source>
        <dbReference type="ARBA" id="ARBA00022723"/>
    </source>
</evidence>
<keyword evidence="2" id="KW-0223">Dioxygenase</keyword>
<dbReference type="PROSITE" id="PS51393">
    <property type="entry name" value="LIPOXYGENASE_3"/>
    <property type="match status" value="1"/>
</dbReference>
<evidence type="ECO:0000313" key="6">
    <source>
        <dbReference type="Proteomes" id="UP000551127"/>
    </source>
</evidence>
<feature type="domain" description="Lipoxygenase" evidence="4">
    <location>
        <begin position="1"/>
        <end position="101"/>
    </location>
</feature>
<comment type="caution">
    <text evidence="5">The sequence shown here is derived from an EMBL/GenBank/DDBJ whole genome shotgun (WGS) entry which is preliminary data.</text>
</comment>
<dbReference type="GO" id="GO:0034440">
    <property type="term" value="P:lipid oxidation"/>
    <property type="evidence" value="ECO:0007669"/>
    <property type="project" value="InterPro"/>
</dbReference>
<dbReference type="SUPFAM" id="SSF48484">
    <property type="entry name" value="Lipoxigenase"/>
    <property type="match status" value="1"/>
</dbReference>
<feature type="non-terminal residue" evidence="5">
    <location>
        <position position="101"/>
    </location>
</feature>
<dbReference type="GO" id="GO:0046872">
    <property type="term" value="F:metal ion binding"/>
    <property type="evidence" value="ECO:0007669"/>
    <property type="project" value="UniProtKB-KW"/>
</dbReference>
<evidence type="ECO:0000256" key="3">
    <source>
        <dbReference type="ARBA" id="ARBA00023002"/>
    </source>
</evidence>
<keyword evidence="1" id="KW-0479">Metal-binding</keyword>
<reference evidence="5 6" key="1">
    <citation type="submission" date="2019-09" db="EMBL/GenBank/DDBJ databases">
        <title>Bird 10,000 Genomes (B10K) Project - Family phase.</title>
        <authorList>
            <person name="Zhang G."/>
        </authorList>
    </citation>
    <scope>NUCLEOTIDE SEQUENCE [LARGE SCALE GENOMIC DNA]</scope>
    <source>
        <strain evidence="5">B10K-DU-012-80</strain>
    </source>
</reference>
<feature type="non-terminal residue" evidence="5">
    <location>
        <position position="1"/>
    </location>
</feature>
<keyword evidence="3" id="KW-0560">Oxidoreductase</keyword>
<sequence length="101" mass="11113">MVALLGGGTNLGKEMQEGQIFPVDYEVLEGIPVGTIHRRWQHVAAPLCLLHQGAPGLLCPIAIQIGTTPPPIFLPSDDEWDWLLAKSQVRNADFYSHQLLT</sequence>
<dbReference type="EMBL" id="VYZL01003838">
    <property type="protein sequence ID" value="NWR62588.1"/>
    <property type="molecule type" value="Genomic_DNA"/>
</dbReference>
<dbReference type="GO" id="GO:0016702">
    <property type="term" value="F:oxidoreductase activity, acting on single donors with incorporation of molecular oxygen, incorporation of two atoms of oxygen"/>
    <property type="evidence" value="ECO:0007669"/>
    <property type="project" value="InterPro"/>
</dbReference>
<dbReference type="OrthoDB" id="407298at2759"/>
<dbReference type="InterPro" id="IPR036226">
    <property type="entry name" value="LipOase_C_sf"/>
</dbReference>
<dbReference type="Gene3D" id="3.10.450.60">
    <property type="match status" value="1"/>
</dbReference>
<accession>A0A7K4YUK3</accession>